<dbReference type="AlphaFoldDB" id="A0ABD0QHR6"/>
<name>A0ABD0QHR6_CIRMR</name>
<protein>
    <submittedName>
        <fullName evidence="1">Uncharacterized protein</fullName>
    </submittedName>
</protein>
<reference evidence="1 2" key="1">
    <citation type="submission" date="2024-05" db="EMBL/GenBank/DDBJ databases">
        <title>Genome sequencing and assembly of Indian major carp, Cirrhinus mrigala (Hamilton, 1822).</title>
        <authorList>
            <person name="Mohindra V."/>
            <person name="Chowdhury L.M."/>
            <person name="Lal K."/>
            <person name="Jena J.K."/>
        </authorList>
    </citation>
    <scope>NUCLEOTIDE SEQUENCE [LARGE SCALE GENOMIC DNA]</scope>
    <source>
        <strain evidence="1">CM1030</strain>
        <tissue evidence="1">Blood</tissue>
    </source>
</reference>
<evidence type="ECO:0000313" key="1">
    <source>
        <dbReference type="EMBL" id="KAL0185783.1"/>
    </source>
</evidence>
<proteinExistence type="predicted"/>
<evidence type="ECO:0000313" key="2">
    <source>
        <dbReference type="Proteomes" id="UP001529510"/>
    </source>
</evidence>
<dbReference type="EMBL" id="JAMKFB020000008">
    <property type="protein sequence ID" value="KAL0185783.1"/>
    <property type="molecule type" value="Genomic_DNA"/>
</dbReference>
<dbReference type="Proteomes" id="UP001529510">
    <property type="component" value="Unassembled WGS sequence"/>
</dbReference>
<keyword evidence="2" id="KW-1185">Reference proteome</keyword>
<organism evidence="1 2">
    <name type="scientific">Cirrhinus mrigala</name>
    <name type="common">Mrigala</name>
    <dbReference type="NCBI Taxonomy" id="683832"/>
    <lineage>
        <taxon>Eukaryota</taxon>
        <taxon>Metazoa</taxon>
        <taxon>Chordata</taxon>
        <taxon>Craniata</taxon>
        <taxon>Vertebrata</taxon>
        <taxon>Euteleostomi</taxon>
        <taxon>Actinopterygii</taxon>
        <taxon>Neopterygii</taxon>
        <taxon>Teleostei</taxon>
        <taxon>Ostariophysi</taxon>
        <taxon>Cypriniformes</taxon>
        <taxon>Cyprinidae</taxon>
        <taxon>Labeoninae</taxon>
        <taxon>Labeonini</taxon>
        <taxon>Cirrhinus</taxon>
    </lineage>
</organism>
<comment type="caution">
    <text evidence="1">The sequence shown here is derived from an EMBL/GenBank/DDBJ whole genome shotgun (WGS) entry which is preliminary data.</text>
</comment>
<sequence>VVCEEDCQRLQPPEPWTALTVTIRQMLSQNLHQQTARQVLSTGNQAELNLYQ</sequence>
<accession>A0ABD0QHR6</accession>
<feature type="non-terminal residue" evidence="1">
    <location>
        <position position="1"/>
    </location>
</feature>
<gene>
    <name evidence="1" type="ORF">M9458_017453</name>
</gene>